<accession>A0ABV2CRU3</accession>
<dbReference type="CDD" id="cd00383">
    <property type="entry name" value="trans_reg_C"/>
    <property type="match status" value="1"/>
</dbReference>
<dbReference type="PROSITE" id="PS50110">
    <property type="entry name" value="RESPONSE_REGULATORY"/>
    <property type="match status" value="1"/>
</dbReference>
<evidence type="ECO:0000256" key="6">
    <source>
        <dbReference type="PROSITE-ProRule" id="PRU00169"/>
    </source>
</evidence>
<organism evidence="10 11">
    <name type="scientific">Uliginosibacterium paludis</name>
    <dbReference type="NCBI Taxonomy" id="1615952"/>
    <lineage>
        <taxon>Bacteria</taxon>
        <taxon>Pseudomonadati</taxon>
        <taxon>Pseudomonadota</taxon>
        <taxon>Betaproteobacteria</taxon>
        <taxon>Rhodocyclales</taxon>
        <taxon>Zoogloeaceae</taxon>
        <taxon>Uliginosibacterium</taxon>
    </lineage>
</organism>
<dbReference type="SUPFAM" id="SSF46894">
    <property type="entry name" value="C-terminal effector domain of the bipartite response regulators"/>
    <property type="match status" value="1"/>
</dbReference>
<keyword evidence="2" id="KW-0902">Two-component regulatory system</keyword>
<keyword evidence="4 7" id="KW-0238">DNA-binding</keyword>
<evidence type="ECO:0000256" key="5">
    <source>
        <dbReference type="ARBA" id="ARBA00023163"/>
    </source>
</evidence>
<dbReference type="RefSeq" id="WP_345927618.1">
    <property type="nucleotide sequence ID" value="NZ_JBDIVF010000004.1"/>
</dbReference>
<evidence type="ECO:0000313" key="11">
    <source>
        <dbReference type="Proteomes" id="UP001548590"/>
    </source>
</evidence>
<evidence type="ECO:0000256" key="3">
    <source>
        <dbReference type="ARBA" id="ARBA00023015"/>
    </source>
</evidence>
<protein>
    <submittedName>
        <fullName evidence="10">Response regulator</fullName>
    </submittedName>
</protein>
<feature type="domain" description="OmpR/PhoB-type" evidence="9">
    <location>
        <begin position="136"/>
        <end position="236"/>
    </location>
</feature>
<evidence type="ECO:0000256" key="1">
    <source>
        <dbReference type="ARBA" id="ARBA00022553"/>
    </source>
</evidence>
<evidence type="ECO:0000256" key="2">
    <source>
        <dbReference type="ARBA" id="ARBA00023012"/>
    </source>
</evidence>
<dbReference type="InterPro" id="IPR039420">
    <property type="entry name" value="WalR-like"/>
</dbReference>
<keyword evidence="11" id="KW-1185">Reference proteome</keyword>
<evidence type="ECO:0000313" key="10">
    <source>
        <dbReference type="EMBL" id="MET1490636.1"/>
    </source>
</evidence>
<proteinExistence type="predicted"/>
<feature type="DNA-binding region" description="OmpR/PhoB-type" evidence="7">
    <location>
        <begin position="136"/>
        <end position="236"/>
    </location>
</feature>
<reference evidence="10 11" key="1">
    <citation type="submission" date="2024-07" db="EMBL/GenBank/DDBJ databases">
        <title>Uliginosibacterium paludis KCTC:42655.</title>
        <authorList>
            <person name="Kim M.K."/>
        </authorList>
    </citation>
    <scope>NUCLEOTIDE SEQUENCE [LARGE SCALE GENOMIC DNA]</scope>
    <source>
        <strain evidence="10 11">KCTC 42655</strain>
    </source>
</reference>
<dbReference type="CDD" id="cd17574">
    <property type="entry name" value="REC_OmpR"/>
    <property type="match status" value="1"/>
</dbReference>
<gene>
    <name evidence="10" type="ORF">ABVT11_12435</name>
</gene>
<dbReference type="Gene3D" id="6.10.250.690">
    <property type="match status" value="1"/>
</dbReference>
<evidence type="ECO:0000256" key="4">
    <source>
        <dbReference type="ARBA" id="ARBA00023125"/>
    </source>
</evidence>
<evidence type="ECO:0000259" key="9">
    <source>
        <dbReference type="PROSITE" id="PS51755"/>
    </source>
</evidence>
<dbReference type="InterPro" id="IPR011006">
    <property type="entry name" value="CheY-like_superfamily"/>
</dbReference>
<dbReference type="SUPFAM" id="SSF52172">
    <property type="entry name" value="CheY-like"/>
    <property type="match status" value="1"/>
</dbReference>
<keyword evidence="5" id="KW-0804">Transcription</keyword>
<dbReference type="SMART" id="SM00448">
    <property type="entry name" value="REC"/>
    <property type="match status" value="1"/>
</dbReference>
<dbReference type="InterPro" id="IPR001789">
    <property type="entry name" value="Sig_transdc_resp-reg_receiver"/>
</dbReference>
<keyword evidence="3" id="KW-0805">Transcription regulation</keyword>
<dbReference type="Pfam" id="PF00486">
    <property type="entry name" value="Trans_reg_C"/>
    <property type="match status" value="1"/>
</dbReference>
<evidence type="ECO:0000259" key="8">
    <source>
        <dbReference type="PROSITE" id="PS50110"/>
    </source>
</evidence>
<dbReference type="Proteomes" id="UP001548590">
    <property type="component" value="Unassembled WGS sequence"/>
</dbReference>
<sequence>MQSPARILVVDDHEDIRAPLAAFLGRYGLEVSTAVDGRQMHALLAREHFDLVLLDVMLPGEDGLSLCRHVHEHLGIPVILLTAMADPADRIAGLELGADDYVVKPFDPRELVARIRGIFRRMKLSQRQSRVLPEQISRYAFGNWLLDLARRELRGNDGQIVELSATEFRLLRTFVENANTVLSREKLLDLMNRGDAPVFDRSVDSQVSRLRKKLEDDARHPRLLRTAWGDGYLFSASVEAVPS</sequence>
<dbReference type="InterPro" id="IPR016032">
    <property type="entry name" value="Sig_transdc_resp-reg_C-effctor"/>
</dbReference>
<dbReference type="Gene3D" id="1.10.10.10">
    <property type="entry name" value="Winged helix-like DNA-binding domain superfamily/Winged helix DNA-binding domain"/>
    <property type="match status" value="1"/>
</dbReference>
<dbReference type="PANTHER" id="PTHR48111">
    <property type="entry name" value="REGULATOR OF RPOS"/>
    <property type="match status" value="1"/>
</dbReference>
<dbReference type="SMART" id="SM00862">
    <property type="entry name" value="Trans_reg_C"/>
    <property type="match status" value="1"/>
</dbReference>
<feature type="domain" description="Response regulatory" evidence="8">
    <location>
        <begin position="6"/>
        <end position="119"/>
    </location>
</feature>
<comment type="caution">
    <text evidence="10">The sequence shown here is derived from an EMBL/GenBank/DDBJ whole genome shotgun (WGS) entry which is preliminary data.</text>
</comment>
<evidence type="ECO:0000256" key="7">
    <source>
        <dbReference type="PROSITE-ProRule" id="PRU01091"/>
    </source>
</evidence>
<dbReference type="Gene3D" id="3.40.50.2300">
    <property type="match status" value="1"/>
</dbReference>
<feature type="modified residue" description="4-aspartylphosphate" evidence="6">
    <location>
        <position position="55"/>
    </location>
</feature>
<keyword evidence="1 6" id="KW-0597">Phosphoprotein</keyword>
<dbReference type="PANTHER" id="PTHR48111:SF4">
    <property type="entry name" value="DNA-BINDING DUAL TRANSCRIPTIONAL REGULATOR OMPR"/>
    <property type="match status" value="1"/>
</dbReference>
<name>A0ABV2CRU3_9RHOO</name>
<dbReference type="Pfam" id="PF00072">
    <property type="entry name" value="Response_reg"/>
    <property type="match status" value="1"/>
</dbReference>
<dbReference type="InterPro" id="IPR001867">
    <property type="entry name" value="OmpR/PhoB-type_DNA-bd"/>
</dbReference>
<dbReference type="EMBL" id="JBEWLZ010000006">
    <property type="protein sequence ID" value="MET1490636.1"/>
    <property type="molecule type" value="Genomic_DNA"/>
</dbReference>
<dbReference type="InterPro" id="IPR036388">
    <property type="entry name" value="WH-like_DNA-bd_sf"/>
</dbReference>
<dbReference type="PROSITE" id="PS51755">
    <property type="entry name" value="OMPR_PHOB"/>
    <property type="match status" value="1"/>
</dbReference>